<evidence type="ECO:0000256" key="3">
    <source>
        <dbReference type="ARBA" id="ARBA00022741"/>
    </source>
</evidence>
<comment type="caution">
    <text evidence="10">The sequence shown here is derived from an EMBL/GenBank/DDBJ whole genome shotgun (WGS) entry which is preliminary data.</text>
</comment>
<feature type="transmembrane region" description="Helical" evidence="7">
    <location>
        <begin position="160"/>
        <end position="182"/>
    </location>
</feature>
<feature type="transmembrane region" description="Helical" evidence="7">
    <location>
        <begin position="277"/>
        <end position="302"/>
    </location>
</feature>
<dbReference type="Gene3D" id="1.20.1560.10">
    <property type="entry name" value="ABC transporter type 1, transmembrane domain"/>
    <property type="match status" value="1"/>
</dbReference>
<evidence type="ECO:0000256" key="1">
    <source>
        <dbReference type="ARBA" id="ARBA00004651"/>
    </source>
</evidence>
<evidence type="ECO:0000256" key="2">
    <source>
        <dbReference type="ARBA" id="ARBA00022692"/>
    </source>
</evidence>
<keyword evidence="3" id="KW-0547">Nucleotide-binding</keyword>
<dbReference type="InterPro" id="IPR014223">
    <property type="entry name" value="ABC_CydC/D"/>
</dbReference>
<dbReference type="Pfam" id="PF00664">
    <property type="entry name" value="ABC_membrane"/>
    <property type="match status" value="1"/>
</dbReference>
<dbReference type="PANTHER" id="PTHR43394">
    <property type="entry name" value="ATP-DEPENDENT PERMEASE MDL1, MITOCHONDRIAL"/>
    <property type="match status" value="1"/>
</dbReference>
<name>A0ABS9X0N1_9GAMM</name>
<comment type="subcellular location">
    <subcellularLocation>
        <location evidence="1">Cell membrane</location>
        <topology evidence="1">Multi-pass membrane protein</topology>
    </subcellularLocation>
</comment>
<evidence type="ECO:0000313" key="10">
    <source>
        <dbReference type="EMBL" id="MCI2283828.1"/>
    </source>
</evidence>
<dbReference type="InterPro" id="IPR039421">
    <property type="entry name" value="Type_1_exporter"/>
</dbReference>
<keyword evidence="11" id="KW-1185">Reference proteome</keyword>
<evidence type="ECO:0000256" key="5">
    <source>
        <dbReference type="ARBA" id="ARBA00022989"/>
    </source>
</evidence>
<dbReference type="SUPFAM" id="SSF52540">
    <property type="entry name" value="P-loop containing nucleoside triphosphate hydrolases"/>
    <property type="match status" value="1"/>
</dbReference>
<dbReference type="InterPro" id="IPR011527">
    <property type="entry name" value="ABC1_TM_dom"/>
</dbReference>
<feature type="transmembrane region" description="Helical" evidence="7">
    <location>
        <begin position="244"/>
        <end position="265"/>
    </location>
</feature>
<dbReference type="PROSITE" id="PS50893">
    <property type="entry name" value="ABC_TRANSPORTER_2"/>
    <property type="match status" value="1"/>
</dbReference>
<evidence type="ECO:0000256" key="7">
    <source>
        <dbReference type="SAM" id="Phobius"/>
    </source>
</evidence>
<evidence type="ECO:0000256" key="6">
    <source>
        <dbReference type="ARBA" id="ARBA00023136"/>
    </source>
</evidence>
<dbReference type="SUPFAM" id="SSF90123">
    <property type="entry name" value="ABC transporter transmembrane region"/>
    <property type="match status" value="1"/>
</dbReference>
<dbReference type="InterPro" id="IPR003439">
    <property type="entry name" value="ABC_transporter-like_ATP-bd"/>
</dbReference>
<accession>A0ABS9X0N1</accession>
<feature type="domain" description="ABC transporter" evidence="8">
    <location>
        <begin position="334"/>
        <end position="575"/>
    </location>
</feature>
<dbReference type="NCBIfam" id="TIGR02868">
    <property type="entry name" value="CydC"/>
    <property type="match status" value="1"/>
</dbReference>
<keyword evidence="4" id="KW-0067">ATP-binding</keyword>
<dbReference type="Gene3D" id="3.40.50.300">
    <property type="entry name" value="P-loop containing nucleotide triphosphate hydrolases"/>
    <property type="match status" value="1"/>
</dbReference>
<dbReference type="RefSeq" id="WP_242286085.1">
    <property type="nucleotide sequence ID" value="NZ_JAKKSL010000002.1"/>
</dbReference>
<dbReference type="Pfam" id="PF00005">
    <property type="entry name" value="ABC_tran"/>
    <property type="match status" value="1"/>
</dbReference>
<keyword evidence="5 7" id="KW-1133">Transmembrane helix</keyword>
<dbReference type="InterPro" id="IPR027417">
    <property type="entry name" value="P-loop_NTPase"/>
</dbReference>
<evidence type="ECO:0000256" key="4">
    <source>
        <dbReference type="ARBA" id="ARBA00022840"/>
    </source>
</evidence>
<proteinExistence type="predicted"/>
<gene>
    <name evidence="10" type="primary">cydC</name>
    <name evidence="10" type="ORF">L3081_11000</name>
</gene>
<evidence type="ECO:0000259" key="9">
    <source>
        <dbReference type="PROSITE" id="PS50929"/>
    </source>
</evidence>
<dbReference type="InterPro" id="IPR003593">
    <property type="entry name" value="AAA+_ATPase"/>
</dbReference>
<reference evidence="10" key="1">
    <citation type="submission" date="2022-01" db="EMBL/GenBank/DDBJ databases">
        <title>Colwellia maritima, isolated from seawater.</title>
        <authorList>
            <person name="Kristyanto S."/>
            <person name="Jung J."/>
            <person name="Jeon C.O."/>
        </authorList>
    </citation>
    <scope>NUCLEOTIDE SEQUENCE</scope>
    <source>
        <strain evidence="10">MSW7</strain>
    </source>
</reference>
<dbReference type="PANTHER" id="PTHR43394:SF1">
    <property type="entry name" value="ATP-BINDING CASSETTE SUB-FAMILY B MEMBER 10, MITOCHONDRIAL"/>
    <property type="match status" value="1"/>
</dbReference>
<dbReference type="EMBL" id="JAKKSL010000002">
    <property type="protein sequence ID" value="MCI2283828.1"/>
    <property type="molecule type" value="Genomic_DNA"/>
</dbReference>
<feature type="transmembrane region" description="Helical" evidence="7">
    <location>
        <begin position="41"/>
        <end position="71"/>
    </location>
</feature>
<dbReference type="Proteomes" id="UP001139646">
    <property type="component" value="Unassembled WGS sequence"/>
</dbReference>
<organism evidence="10 11">
    <name type="scientific">Colwellia maritima</name>
    <dbReference type="NCBI Taxonomy" id="2912588"/>
    <lineage>
        <taxon>Bacteria</taxon>
        <taxon>Pseudomonadati</taxon>
        <taxon>Pseudomonadota</taxon>
        <taxon>Gammaproteobacteria</taxon>
        <taxon>Alteromonadales</taxon>
        <taxon>Colwelliaceae</taxon>
        <taxon>Colwellia</taxon>
    </lineage>
</organism>
<dbReference type="PROSITE" id="PS50929">
    <property type="entry name" value="ABC_TM1F"/>
    <property type="match status" value="1"/>
</dbReference>
<dbReference type="InterPro" id="IPR036640">
    <property type="entry name" value="ABC1_TM_sf"/>
</dbReference>
<feature type="domain" description="ABC transmembrane type-1" evidence="9">
    <location>
        <begin position="19"/>
        <end position="304"/>
    </location>
</feature>
<evidence type="ECO:0000259" key="8">
    <source>
        <dbReference type="PROSITE" id="PS50893"/>
    </source>
</evidence>
<keyword evidence="2 7" id="KW-0812">Transmembrane</keyword>
<dbReference type="CDD" id="cd18585">
    <property type="entry name" value="ABC_6TM_CydC"/>
    <property type="match status" value="1"/>
</dbReference>
<dbReference type="SMART" id="SM00382">
    <property type="entry name" value="AAA"/>
    <property type="match status" value="1"/>
</dbReference>
<protein>
    <submittedName>
        <fullName evidence="10">Thiol reductant ABC exporter subunit CydC</fullName>
    </submittedName>
</protein>
<sequence>MKVFFRLIKLLKPQLPLMLLGALLSVITVLANISLPAISGWFITLMAIAGTTGITVNYFTPAAIIRFLAIVRTAGRYAERMLTHRATFNAAYLRHYFYQQLEPLLPYYQIDLRSGDLLARLQQDIDNLDNFYLRVLLPIFVVLISVPIVCYALALFSTTIAWFMLSALLVVAIVLPVISYFTSKTLAKEKTRLESHLTETLVNGISAIKTLLVYQVGTSYQRSIASITKQYYDIRYKLVKINTALNALIFLFIHLSALACLFILLPSLATGEVDSKSLVAIILLVLVSFETVSSMPLALQLLPQSLASAARLFAIIDKDKPVEVGTRQMQQGDIHFDSFTFYYPEQTKSSLTEITLSIKKGEKVAIVGASGAGKSTLVNLLMGFWPTGDGVNAGKISIAGDDLSQLNQASLRENIALMSRQGHIFDASIADNLRLAKSDVTNEEMRNACAQVNLLTFIDSLPNGFNTWLGSTGVGLSGGQVQRLQIAQILLRSAKVLILDEPTKGLDRHNEEVVMENLLAHVIDQQKSLLLITHQPLMLQQMDKIIVMEQGKITAQGSHNELINSNNYYQTLLNYF</sequence>
<feature type="transmembrane region" description="Helical" evidence="7">
    <location>
        <begin position="131"/>
        <end position="154"/>
    </location>
</feature>
<keyword evidence="6 7" id="KW-0472">Membrane</keyword>
<evidence type="ECO:0000313" key="11">
    <source>
        <dbReference type="Proteomes" id="UP001139646"/>
    </source>
</evidence>